<keyword evidence="1" id="KW-0689">Ribosomal protein</keyword>
<keyword evidence="1" id="KW-0378">Hydrolase</keyword>
<dbReference type="EC" id="3.6.4.13" evidence="1"/>
<name>A0ACC3N5S2_9PEZI</name>
<reference evidence="1" key="1">
    <citation type="submission" date="2023-07" db="EMBL/GenBank/DDBJ databases">
        <title>Black Yeasts Isolated from many extreme environments.</title>
        <authorList>
            <person name="Coleine C."/>
            <person name="Stajich J.E."/>
            <person name="Selbmann L."/>
        </authorList>
    </citation>
    <scope>NUCLEOTIDE SEQUENCE</scope>
    <source>
        <strain evidence="1">CCFEE 5714</strain>
    </source>
</reference>
<dbReference type="Proteomes" id="UP001281147">
    <property type="component" value="Unassembled WGS sequence"/>
</dbReference>
<protein>
    <submittedName>
        <fullName evidence="1">60S ribosomal protein L28</fullName>
        <ecNumber evidence="1">3.6.4.13</ecNumber>
    </submittedName>
</protein>
<dbReference type="EMBL" id="JAUTXU010000096">
    <property type="protein sequence ID" value="KAK3708984.1"/>
    <property type="molecule type" value="Genomic_DNA"/>
</dbReference>
<organism evidence="1 2">
    <name type="scientific">Vermiconidia calcicola</name>
    <dbReference type="NCBI Taxonomy" id="1690605"/>
    <lineage>
        <taxon>Eukaryota</taxon>
        <taxon>Fungi</taxon>
        <taxon>Dikarya</taxon>
        <taxon>Ascomycota</taxon>
        <taxon>Pezizomycotina</taxon>
        <taxon>Dothideomycetes</taxon>
        <taxon>Dothideomycetidae</taxon>
        <taxon>Mycosphaerellales</taxon>
        <taxon>Extremaceae</taxon>
        <taxon>Vermiconidia</taxon>
    </lineage>
</organism>
<evidence type="ECO:0000313" key="2">
    <source>
        <dbReference type="Proteomes" id="UP001281147"/>
    </source>
</evidence>
<accession>A0ACC3N5S2</accession>
<keyword evidence="2" id="KW-1185">Reference proteome</keyword>
<sequence length="292" mass="31871">MASLHPSSNQPSSDATVKATEVLNIPELFEAILLDLPPHDLLLAQAVSTVWRDAIKNSSRIQQALFFKQLPPTATTRGQEPILNPFSRSLFGARCSDVGLSLSTETGSHLISKDGGSCKGGADGASHVHAMHCTVCRSESMQTLHGPSSWRGIRGHVSAGHGRVGKHRKHPGGRGLAGGQHHHRTNMDKYHPGYFGKVGMRYFHKMGNTFWKPVVNLDKLWSLVPQEQREKYLAGGSKKDTAPVLDLLPLGYSKVLGKGRVPEIPLIVRARYFSRDAERKIKEAGGIVQLVA</sequence>
<keyword evidence="1" id="KW-0687">Ribonucleoprotein</keyword>
<comment type="caution">
    <text evidence="1">The sequence shown here is derived from an EMBL/GenBank/DDBJ whole genome shotgun (WGS) entry which is preliminary data.</text>
</comment>
<gene>
    <name evidence="1" type="primary">RPL28_2</name>
    <name evidence="1" type="ORF">LTR37_011148</name>
</gene>
<proteinExistence type="predicted"/>
<evidence type="ECO:0000313" key="1">
    <source>
        <dbReference type="EMBL" id="KAK3708984.1"/>
    </source>
</evidence>